<dbReference type="EMBL" id="AB291202">
    <property type="protein sequence ID" value="BAF45733.1"/>
    <property type="molecule type" value="Genomic_DNA"/>
</dbReference>
<evidence type="ECO:0000256" key="2">
    <source>
        <dbReference type="ARBA" id="ARBA00022737"/>
    </source>
</evidence>
<accession>A2Q0L8</accession>
<dbReference type="GO" id="GO:0051059">
    <property type="term" value="F:NF-kappaB binding"/>
    <property type="evidence" value="ECO:0007669"/>
    <property type="project" value="TreeGrafter"/>
</dbReference>
<dbReference type="GO" id="GO:0071356">
    <property type="term" value="P:cellular response to tumor necrosis factor"/>
    <property type="evidence" value="ECO:0007669"/>
    <property type="project" value="TreeGrafter"/>
</dbReference>
<keyword evidence="1" id="KW-0945">Host-virus interaction</keyword>
<proteinExistence type="predicted"/>
<evidence type="ECO:0000256" key="5">
    <source>
        <dbReference type="ARBA" id="ARBA00037244"/>
    </source>
</evidence>
<evidence type="ECO:0000313" key="6">
    <source>
        <dbReference type="EMBL" id="BAF45733.1"/>
    </source>
</evidence>
<dbReference type="Gene3D" id="1.25.40.20">
    <property type="entry name" value="Ankyrin repeat-containing domain"/>
    <property type="match status" value="3"/>
</dbReference>
<dbReference type="Proteomes" id="UP000204242">
    <property type="component" value="Genome"/>
</dbReference>
<dbReference type="GeneID" id="5076377"/>
<dbReference type="InterPro" id="IPR002110">
    <property type="entry name" value="Ankyrin_rpt"/>
</dbReference>
<dbReference type="PROSITE" id="PS50297">
    <property type="entry name" value="ANK_REP_REGION"/>
    <property type="match status" value="3"/>
</dbReference>
<dbReference type="GO" id="GO:0085034">
    <property type="term" value="P:symbiont-mediated suppression of host NF-kappaB cascade"/>
    <property type="evidence" value="ECO:0007669"/>
    <property type="project" value="UniProtKB-KW"/>
</dbReference>
<comment type="function">
    <text evidence="5">Suppresses the host immune response through NF-kappa-B inactivation. Possesses ankyrin repeat domains required for NF-kappa-B binding but lacks the regulatory regions required for dissociation from NF-kappa-B and degradation. Therefore, prevents host NF-kappa-B release and subsequent activation.</text>
</comment>
<dbReference type="InterPro" id="IPR051070">
    <property type="entry name" value="NF-kappa-B_inhibitor"/>
</dbReference>
<name>A2Q0L8_9VIRU</name>
<keyword evidence="4" id="KW-0040">ANK repeat</keyword>
<dbReference type="RefSeq" id="YP_001031328.1">
    <property type="nucleotide sequence ID" value="NC_008992.1"/>
</dbReference>
<keyword evidence="3" id="KW-1100">Inhibition of host NF-kappa-B by virus</keyword>
<evidence type="ECO:0000256" key="4">
    <source>
        <dbReference type="ARBA" id="ARBA00023043"/>
    </source>
</evidence>
<keyword evidence="2" id="KW-0677">Repeat</keyword>
<dbReference type="PRINTS" id="PR01415">
    <property type="entry name" value="ANKYRIN"/>
</dbReference>
<dbReference type="PANTHER" id="PTHR46680:SF3">
    <property type="entry name" value="NF-KAPPA-B INHIBITOR CACTUS"/>
    <property type="match status" value="1"/>
</dbReference>
<dbReference type="SMART" id="SM00248">
    <property type="entry name" value="ANK"/>
    <property type="match status" value="7"/>
</dbReference>
<protein>
    <submittedName>
        <fullName evidence="6">Vankyrin-d8.2</fullName>
    </submittedName>
</protein>
<dbReference type="SUPFAM" id="SSF48403">
    <property type="entry name" value="Ankyrin repeat"/>
    <property type="match status" value="2"/>
</dbReference>
<organism evidence="6 7">
    <name type="scientific">Ichnoviriform fugitivi</name>
    <dbReference type="NCBI Taxonomy" id="265522"/>
    <lineage>
        <taxon>Viruses</taxon>
        <taxon>Viruses incertae sedis</taxon>
        <taxon>Polydnaviriformidae</taxon>
        <taxon>Ichnoviriform</taxon>
    </lineage>
</organism>
<dbReference type="InterPro" id="IPR036770">
    <property type="entry name" value="Ankyrin_rpt-contain_sf"/>
</dbReference>
<dbReference type="KEGG" id="vg:5076377"/>
<dbReference type="PANTHER" id="PTHR46680">
    <property type="entry name" value="NF-KAPPA-B INHIBITOR ALPHA"/>
    <property type="match status" value="1"/>
</dbReference>
<sequence>MSLSESVKLCGRNPITGNTIFHEAAKDGSLELLYSMRDSMQKPYRSILRKKNKDGETCLHVAVKNHTGLLAINLVKVLVELGADLNAQEERSHVTVLFLSVCQGDHELAKWLCWQPGINWRVKHSITGNTIFHEAAKNGALELLHSIRDNMQRPYRSILGKNKDGQTCIHVAVKNHTGLLAINLVKVLVELGADLNAQEERSHVTVLFLSVCQGDHELAEWLCWQPGINWCVKHSITGNTIFHEAAKNGALELLHSIRDNMQRPYRSILGKNKDGQTCIHVAVRNHAGLCAIKLVKVLLELGADLNAQEEFSLCTALFLSVYQCDHELTVWLCLRPGINWGAKNWDSMTVFDYAYLMENERMLAILLEMVYDDDETVEENDDNE</sequence>
<dbReference type="OrthoDB" id="24849at10239"/>
<evidence type="ECO:0000256" key="1">
    <source>
        <dbReference type="ARBA" id="ARBA00022581"/>
    </source>
</evidence>
<dbReference type="Pfam" id="PF12796">
    <property type="entry name" value="Ank_2"/>
    <property type="match status" value="3"/>
</dbReference>
<evidence type="ECO:0000256" key="3">
    <source>
        <dbReference type="ARBA" id="ARBA00022863"/>
    </source>
</evidence>
<dbReference type="PROSITE" id="PS50088">
    <property type="entry name" value="ANK_REPEAT"/>
    <property type="match status" value="3"/>
</dbReference>
<evidence type="ECO:0000313" key="7">
    <source>
        <dbReference type="Proteomes" id="UP000204242"/>
    </source>
</evidence>
<reference evidence="6 7" key="1">
    <citation type="journal article" date="2007" name="Virology">
        <title>Shared and species-specific features among ichnovirus genomes.</title>
        <authorList>
            <person name="Tanaka K."/>
            <person name="Lapointe R."/>
            <person name="Barney W.E."/>
            <person name="Makkay A.M."/>
            <person name="Stoltz D."/>
            <person name="Cusson M."/>
            <person name="Webb B.A."/>
        </authorList>
    </citation>
    <scope>NUCLEOTIDE SEQUENCE [LARGE SCALE GENOMIC DNA]</scope>
</reference>